<keyword evidence="2" id="KW-1185">Reference proteome</keyword>
<comment type="caution">
    <text evidence="1">The sequence shown here is derived from an EMBL/GenBank/DDBJ whole genome shotgun (WGS) entry which is preliminary data.</text>
</comment>
<organism evidence="1 2">
    <name type="scientific">Paraburkholderia elongata</name>
    <dbReference type="NCBI Taxonomy" id="2675747"/>
    <lineage>
        <taxon>Bacteria</taxon>
        <taxon>Pseudomonadati</taxon>
        <taxon>Pseudomonadota</taxon>
        <taxon>Betaproteobacteria</taxon>
        <taxon>Burkholderiales</taxon>
        <taxon>Burkholderiaceae</taxon>
        <taxon>Paraburkholderia</taxon>
    </lineage>
</organism>
<evidence type="ECO:0000313" key="2">
    <source>
        <dbReference type="Proteomes" id="UP000655523"/>
    </source>
</evidence>
<name>A0A972NNB1_9BURK</name>
<dbReference type="EMBL" id="WOEZ01000043">
    <property type="protein sequence ID" value="NPT54665.1"/>
    <property type="molecule type" value="Genomic_DNA"/>
</dbReference>
<reference evidence="1 2" key="1">
    <citation type="submission" date="2019-11" db="EMBL/GenBank/DDBJ databases">
        <title>Metabolism of dissolved organic matter in forest soils.</title>
        <authorList>
            <person name="Cyle K.T."/>
            <person name="Wilhelm R.C."/>
            <person name="Martinez C.E."/>
        </authorList>
    </citation>
    <scope>NUCLEOTIDE SEQUENCE [LARGE SCALE GENOMIC DNA]</scope>
    <source>
        <strain evidence="1 2">5N</strain>
    </source>
</reference>
<protein>
    <submittedName>
        <fullName evidence="1">Uncharacterized protein</fullName>
    </submittedName>
</protein>
<proteinExistence type="predicted"/>
<dbReference type="Proteomes" id="UP000655523">
    <property type="component" value="Unassembled WGS sequence"/>
</dbReference>
<gene>
    <name evidence="1" type="ORF">GNZ13_08595</name>
</gene>
<evidence type="ECO:0000313" key="1">
    <source>
        <dbReference type="EMBL" id="NPT54665.1"/>
    </source>
</evidence>
<sequence>MPNNHSNTDVVGPEILACSGGHGTHQFAPPSVEKFGLENARKAFAKASKISHPVTTLAAGNLFMLETDEHVIVDSGGEECISAGNIWRVNRLDRRHDPVMVDPGPSKSELRKKFAPFGGEGVSAPLAIARPCGDRLGWGLYNHNRDRQ</sequence>
<accession>A0A972NNB1</accession>
<dbReference type="AlphaFoldDB" id="A0A972NNB1"/>